<sequence>MVIKRPNDPECATAILGVESTAFHSYQAETKSKGSIADTYDPQTNGTCLLIRRPLQDDRGMWTYNCSYTANIPEDDLVIRDDEGQSIDTIARAQYDIRLDFTLTSDCGDYTRFTIGGNQFWDMKKHDTSFRDWVTSQTIFINTQADLRARDSNIELMGDVLRPSDLSGMARVSGVLSTEDARITEVFTCRPATLKAHTTILISNNETDR</sequence>
<dbReference type="AlphaFoldDB" id="A0A1A6A2D1"/>
<name>A0A1A6A2D1_9TREE</name>
<protein>
    <submittedName>
        <fullName evidence="1">Uncharacterized protein</fullName>
    </submittedName>
</protein>
<evidence type="ECO:0000313" key="1">
    <source>
        <dbReference type="EMBL" id="OBR84220.1"/>
    </source>
</evidence>
<accession>A0A1A6A2D1</accession>
<reference evidence="1" key="1">
    <citation type="submission" date="2013-07" db="EMBL/GenBank/DDBJ databases">
        <title>The Genome Sequence of Cryptococcus dejecticola CBS10117.</title>
        <authorList>
            <consortium name="The Broad Institute Genome Sequencing Platform"/>
            <person name="Cuomo C."/>
            <person name="Litvintseva A."/>
            <person name="Chen Y."/>
            <person name="Heitman J."/>
            <person name="Sun S."/>
            <person name="Springer D."/>
            <person name="Dromer F."/>
            <person name="Young S.K."/>
            <person name="Zeng Q."/>
            <person name="Gargeya S."/>
            <person name="Fitzgerald M."/>
            <person name="Abouelleil A."/>
            <person name="Alvarado L."/>
            <person name="Berlin A.M."/>
            <person name="Chapman S.B."/>
            <person name="Dewar J."/>
            <person name="Goldberg J."/>
            <person name="Griggs A."/>
            <person name="Gujja S."/>
            <person name="Hansen M."/>
            <person name="Howarth C."/>
            <person name="Imamovic A."/>
            <person name="Larimer J."/>
            <person name="McCowan C."/>
            <person name="Murphy C."/>
            <person name="Pearson M."/>
            <person name="Priest M."/>
            <person name="Roberts A."/>
            <person name="Saif S."/>
            <person name="Shea T."/>
            <person name="Sykes S."/>
            <person name="Wortman J."/>
            <person name="Nusbaum C."/>
            <person name="Birren B."/>
        </authorList>
    </citation>
    <scope>NUCLEOTIDE SEQUENCE [LARGE SCALE GENOMIC DNA]</scope>
    <source>
        <strain evidence="1">CBS 10117</strain>
    </source>
</reference>
<proteinExistence type="predicted"/>
<gene>
    <name evidence="1" type="ORF">I303_05077</name>
</gene>
<dbReference type="EMBL" id="KI894032">
    <property type="protein sequence ID" value="OBR84220.1"/>
    <property type="molecule type" value="Genomic_DNA"/>
</dbReference>
<dbReference type="VEuPathDB" id="FungiDB:I303_05077"/>
<organism evidence="1">
    <name type="scientific">Kwoniella dejecticola CBS 10117</name>
    <dbReference type="NCBI Taxonomy" id="1296121"/>
    <lineage>
        <taxon>Eukaryota</taxon>
        <taxon>Fungi</taxon>
        <taxon>Dikarya</taxon>
        <taxon>Basidiomycota</taxon>
        <taxon>Agaricomycotina</taxon>
        <taxon>Tremellomycetes</taxon>
        <taxon>Tremellales</taxon>
        <taxon>Cryptococcaceae</taxon>
        <taxon>Kwoniella</taxon>
    </lineage>
</organism>